<dbReference type="STRING" id="471855.Shel_20830"/>
<keyword evidence="2" id="KW-1185">Reference proteome</keyword>
<evidence type="ECO:0000313" key="1">
    <source>
        <dbReference type="EMBL" id="ACV23094.1"/>
    </source>
</evidence>
<dbReference type="Gene3D" id="1.10.260.40">
    <property type="entry name" value="lambda repressor-like DNA-binding domains"/>
    <property type="match status" value="1"/>
</dbReference>
<dbReference type="GO" id="GO:0003677">
    <property type="term" value="F:DNA binding"/>
    <property type="evidence" value="ECO:0007669"/>
    <property type="project" value="InterPro"/>
</dbReference>
<dbReference type="HOGENOM" id="CLU_069579_1_1_11"/>
<dbReference type="KEGG" id="shi:Shel_20830"/>
<sequence length="120" mass="13401">MDEWLAGVQKGFGERLLDAIDARGLDDATVYKRAGVDRRLFSKIRSNLDYRPSKNTALALAVALEMDIDETCDLLGSAGLALSDASRFDLIVKFFILNGRFDRFEINEALYRYGESMLGA</sequence>
<dbReference type="SUPFAM" id="SSF47413">
    <property type="entry name" value="lambda repressor-like DNA-binding domains"/>
    <property type="match status" value="1"/>
</dbReference>
<dbReference type="CDD" id="cd00093">
    <property type="entry name" value="HTH_XRE"/>
    <property type="match status" value="1"/>
</dbReference>
<reference evidence="1 2" key="1">
    <citation type="journal article" date="2009" name="Stand. Genomic Sci.">
        <title>Complete genome sequence of Slackia heliotrinireducens type strain (RHS 1).</title>
        <authorList>
            <person name="Pukall R."/>
            <person name="Lapidus A."/>
            <person name="Nolan M."/>
            <person name="Copeland A."/>
            <person name="Glavina Del Rio T."/>
            <person name="Lucas S."/>
            <person name="Chen F."/>
            <person name="Tice H."/>
            <person name="Cheng J.F."/>
            <person name="Chertkov O."/>
            <person name="Bruce D."/>
            <person name="Goodwin L."/>
            <person name="Kuske C."/>
            <person name="Brettin T."/>
            <person name="Detter J.C."/>
            <person name="Han C."/>
            <person name="Pitluck S."/>
            <person name="Pati A."/>
            <person name="Mavrommatis K."/>
            <person name="Ivanova N."/>
            <person name="Ovchinnikova G."/>
            <person name="Chen A."/>
            <person name="Palaniappan K."/>
            <person name="Schneider S."/>
            <person name="Rohde M."/>
            <person name="Chain P."/>
            <person name="D'haeseleer P."/>
            <person name="Goker M."/>
            <person name="Bristow J."/>
            <person name="Eisen J.A."/>
            <person name="Markowitz V."/>
            <person name="Kyrpides N.C."/>
            <person name="Klenk H.P."/>
            <person name="Hugenholtz P."/>
        </authorList>
    </citation>
    <scope>NUCLEOTIDE SEQUENCE [LARGE SCALE GENOMIC DNA]</scope>
    <source>
        <strain evidence="2">ATCC 29202 / DSM 20476 / NCTC 11029 / RHS 1</strain>
    </source>
</reference>
<evidence type="ECO:0008006" key="3">
    <source>
        <dbReference type="Google" id="ProtNLM"/>
    </source>
</evidence>
<evidence type="ECO:0000313" key="2">
    <source>
        <dbReference type="Proteomes" id="UP000002026"/>
    </source>
</evidence>
<dbReference type="InterPro" id="IPR001387">
    <property type="entry name" value="Cro/C1-type_HTH"/>
</dbReference>
<dbReference type="InterPro" id="IPR010982">
    <property type="entry name" value="Lambda_DNA-bd_dom_sf"/>
</dbReference>
<organism evidence="1 2">
    <name type="scientific">Slackia heliotrinireducens (strain ATCC 29202 / DSM 20476 / NCTC 11029 / RHS 1)</name>
    <name type="common">Peptococcus heliotrinreducens</name>
    <dbReference type="NCBI Taxonomy" id="471855"/>
    <lineage>
        <taxon>Bacteria</taxon>
        <taxon>Bacillati</taxon>
        <taxon>Actinomycetota</taxon>
        <taxon>Coriobacteriia</taxon>
        <taxon>Eggerthellales</taxon>
        <taxon>Eggerthellaceae</taxon>
        <taxon>Slackia</taxon>
    </lineage>
</organism>
<proteinExistence type="predicted"/>
<dbReference type="AlphaFoldDB" id="C7N859"/>
<dbReference type="EMBL" id="CP001684">
    <property type="protein sequence ID" value="ACV23094.1"/>
    <property type="molecule type" value="Genomic_DNA"/>
</dbReference>
<gene>
    <name evidence="1" type="ordered locus">Shel_20830</name>
</gene>
<dbReference type="eggNOG" id="COG2110">
    <property type="taxonomic scope" value="Bacteria"/>
</dbReference>
<accession>C7N859</accession>
<name>C7N859_SLAHD</name>
<dbReference type="Proteomes" id="UP000002026">
    <property type="component" value="Chromosome"/>
</dbReference>
<protein>
    <recommendedName>
        <fullName evidence="3">HTH cro/C1-type domain-containing protein</fullName>
    </recommendedName>
</protein>